<dbReference type="AlphaFoldDB" id="A0A0E9LYS8"/>
<proteinExistence type="inferred from homology"/>
<keyword evidence="6" id="KW-1185">Reference proteome</keyword>
<comment type="similarity">
    <text evidence="1 4">Belongs to the universal ribosomal protein uL23 family.</text>
</comment>
<evidence type="ECO:0000313" key="6">
    <source>
        <dbReference type="Proteomes" id="UP000032900"/>
    </source>
</evidence>
<dbReference type="RefSeq" id="WP_062124724.1">
    <property type="nucleotide sequence ID" value="NZ_BAZW01000016.1"/>
</dbReference>
<dbReference type="SUPFAM" id="SSF54189">
    <property type="entry name" value="Ribosomal proteins S24e, L23 and L15e"/>
    <property type="match status" value="1"/>
</dbReference>
<dbReference type="Proteomes" id="UP000032900">
    <property type="component" value="Unassembled WGS sequence"/>
</dbReference>
<dbReference type="GO" id="GO:1990904">
    <property type="term" value="C:ribonucleoprotein complex"/>
    <property type="evidence" value="ECO:0007669"/>
    <property type="project" value="UniProtKB-KW"/>
</dbReference>
<dbReference type="HAMAP" id="MF_01369_B">
    <property type="entry name" value="Ribosomal_uL23_B"/>
    <property type="match status" value="1"/>
</dbReference>
<dbReference type="Pfam" id="PF00276">
    <property type="entry name" value="Ribosomal_L23"/>
    <property type="match status" value="1"/>
</dbReference>
<dbReference type="InterPro" id="IPR012678">
    <property type="entry name" value="Ribosomal_uL23/eL15/eS24_sf"/>
</dbReference>
<dbReference type="PANTHER" id="PTHR11620">
    <property type="entry name" value="60S RIBOSOMAL PROTEIN L23A"/>
    <property type="match status" value="1"/>
</dbReference>
<comment type="subunit">
    <text evidence="4">Part of the 50S ribosomal subunit. Contacts protein L29, and trigger factor when it is bound to the ribosome.</text>
</comment>
<dbReference type="STRING" id="1236989.JCM15548_12262"/>
<keyword evidence="2 4" id="KW-0689">Ribosomal protein</keyword>
<sequence>MNVILKPIVTEKMTHQGETLNAYGFIVKKDVNKLQIKKAIEEMYNVAVAEVNTMRYAGKSKTRYTKAGIISGHSAAYKKAIVTLVDGDKIDFYSNI</sequence>
<evidence type="ECO:0000256" key="2">
    <source>
        <dbReference type="ARBA" id="ARBA00022980"/>
    </source>
</evidence>
<dbReference type="EMBL" id="BAZW01000016">
    <property type="protein sequence ID" value="GAO30020.1"/>
    <property type="molecule type" value="Genomic_DNA"/>
</dbReference>
<protein>
    <recommendedName>
        <fullName evidence="4">Large ribosomal subunit protein uL23</fullName>
    </recommendedName>
</protein>
<dbReference type="Gene3D" id="3.30.70.330">
    <property type="match status" value="1"/>
</dbReference>
<dbReference type="GO" id="GO:0003735">
    <property type="term" value="F:structural constituent of ribosome"/>
    <property type="evidence" value="ECO:0007669"/>
    <property type="project" value="InterPro"/>
</dbReference>
<keyword evidence="4" id="KW-0699">rRNA-binding</keyword>
<evidence type="ECO:0000256" key="4">
    <source>
        <dbReference type="HAMAP-Rule" id="MF_01369"/>
    </source>
</evidence>
<comment type="caution">
    <text evidence="5">The sequence shown here is derived from an EMBL/GenBank/DDBJ whole genome shotgun (WGS) entry which is preliminary data.</text>
</comment>
<keyword evidence="3 4" id="KW-0687">Ribonucleoprotein</keyword>
<dbReference type="OrthoDB" id="9797862at2"/>
<evidence type="ECO:0000256" key="3">
    <source>
        <dbReference type="ARBA" id="ARBA00023274"/>
    </source>
</evidence>
<evidence type="ECO:0000313" key="5">
    <source>
        <dbReference type="EMBL" id="GAO30020.1"/>
    </source>
</evidence>
<dbReference type="GO" id="GO:0006412">
    <property type="term" value="P:translation"/>
    <property type="evidence" value="ECO:0007669"/>
    <property type="project" value="UniProtKB-UniRule"/>
</dbReference>
<comment type="function">
    <text evidence="4">One of the early assembly proteins it binds 23S rRNA. One of the proteins that surrounds the polypeptide exit tunnel on the outside of the ribosome. Forms the main docking site for trigger factor binding to the ribosome.</text>
</comment>
<gene>
    <name evidence="4" type="primary">rplW</name>
    <name evidence="5" type="ORF">JCM15548_12262</name>
</gene>
<name>A0A0E9LYS8_9BACT</name>
<dbReference type="InterPro" id="IPR013025">
    <property type="entry name" value="Ribosomal_uL23-like"/>
</dbReference>
<reference evidence="5 6" key="1">
    <citation type="journal article" date="2015" name="Microbes Environ.">
        <title>Distribution and evolution of nitrogen fixation genes in the phylum bacteroidetes.</title>
        <authorList>
            <person name="Inoue J."/>
            <person name="Oshima K."/>
            <person name="Suda W."/>
            <person name="Sakamoto M."/>
            <person name="Iino T."/>
            <person name="Noda S."/>
            <person name="Hongoh Y."/>
            <person name="Hattori M."/>
            <person name="Ohkuma M."/>
        </authorList>
    </citation>
    <scope>NUCLEOTIDE SEQUENCE [LARGE SCALE GENOMIC DNA]</scope>
    <source>
        <strain evidence="5">JCM 15548</strain>
    </source>
</reference>
<evidence type="ECO:0000256" key="1">
    <source>
        <dbReference type="ARBA" id="ARBA00006700"/>
    </source>
</evidence>
<dbReference type="InterPro" id="IPR012677">
    <property type="entry name" value="Nucleotide-bd_a/b_plait_sf"/>
</dbReference>
<dbReference type="NCBIfam" id="NF004363">
    <property type="entry name" value="PRK05738.2-4"/>
    <property type="match status" value="1"/>
</dbReference>
<dbReference type="GO" id="GO:0005840">
    <property type="term" value="C:ribosome"/>
    <property type="evidence" value="ECO:0007669"/>
    <property type="project" value="UniProtKB-KW"/>
</dbReference>
<dbReference type="GO" id="GO:0019843">
    <property type="term" value="F:rRNA binding"/>
    <property type="evidence" value="ECO:0007669"/>
    <property type="project" value="UniProtKB-UniRule"/>
</dbReference>
<accession>A0A0E9LYS8</accession>
<organism evidence="5 6">
    <name type="scientific">Geofilum rubicundum JCM 15548</name>
    <dbReference type="NCBI Taxonomy" id="1236989"/>
    <lineage>
        <taxon>Bacteria</taxon>
        <taxon>Pseudomonadati</taxon>
        <taxon>Bacteroidota</taxon>
        <taxon>Bacteroidia</taxon>
        <taxon>Marinilabiliales</taxon>
        <taxon>Marinilabiliaceae</taxon>
        <taxon>Geofilum</taxon>
    </lineage>
</organism>
<keyword evidence="4" id="KW-0694">RNA-binding</keyword>